<feature type="domain" description="Ig-like" evidence="3">
    <location>
        <begin position="426"/>
        <end position="515"/>
    </location>
</feature>
<dbReference type="InterPro" id="IPR013783">
    <property type="entry name" value="Ig-like_fold"/>
</dbReference>
<proteinExistence type="predicted"/>
<feature type="domain" description="Ig-like" evidence="3">
    <location>
        <begin position="1"/>
        <end position="79"/>
    </location>
</feature>
<gene>
    <name evidence="4" type="ORF">FQN60_003676</name>
</gene>
<feature type="domain" description="Ig-like" evidence="3">
    <location>
        <begin position="221"/>
        <end position="309"/>
    </location>
</feature>
<dbReference type="CDD" id="cd00098">
    <property type="entry name" value="IgC1"/>
    <property type="match status" value="3"/>
</dbReference>
<dbReference type="PANTHER" id="PTHR23411">
    <property type="entry name" value="TAPASIN"/>
    <property type="match status" value="1"/>
</dbReference>
<dbReference type="InterPro" id="IPR036179">
    <property type="entry name" value="Ig-like_dom_sf"/>
</dbReference>
<dbReference type="PROSITE" id="PS50835">
    <property type="entry name" value="IG_LIKE"/>
    <property type="match status" value="7"/>
</dbReference>
<evidence type="ECO:0000313" key="4">
    <source>
        <dbReference type="EMBL" id="KAA8584982.1"/>
    </source>
</evidence>
<feature type="domain" description="Ig-like" evidence="3">
    <location>
        <begin position="676"/>
        <end position="775"/>
    </location>
</feature>
<keyword evidence="2" id="KW-1133">Transmembrane helix</keyword>
<comment type="caution">
    <text evidence="4">The sequence shown here is derived from an EMBL/GenBank/DDBJ whole genome shotgun (WGS) entry which is preliminary data.</text>
</comment>
<feature type="transmembrane region" description="Helical" evidence="2">
    <location>
        <begin position="333"/>
        <end position="353"/>
    </location>
</feature>
<reference evidence="4 5" key="1">
    <citation type="submission" date="2019-08" db="EMBL/GenBank/DDBJ databases">
        <title>A chromosome-level genome assembly, high-density linkage maps, and genome scans reveal the genomic architecture of hybrid incompatibilities underlying speciation via character displacement in darters (Percidae: Etheostominae).</title>
        <authorList>
            <person name="Moran R.L."/>
            <person name="Catchen J.M."/>
            <person name="Fuller R.C."/>
        </authorList>
    </citation>
    <scope>NUCLEOTIDE SEQUENCE [LARGE SCALE GENOMIC DNA]</scope>
    <source>
        <strain evidence="4">EspeVRDwgs_2016</strain>
        <tissue evidence="4">Muscle</tissue>
    </source>
</reference>
<sequence length="829" mass="92306">MQCGSGTGDMVTLGCLATGFTPSSLTYTWNKANGAALTDFIQYPPVQKGNVYTGVSQIRVRREDWDARETFKCAVEHASGQPKECIFQKPHESCYPPTLSMLASSEEGTEAFFSCFAKDFSPKDYEIKWLKNEVEIVSKIDEIKTHEGRKDINGTSLYSAASFLTVKSDELEENTEVMCKFKGKRQTCPTEVNSTVLYQPSRPIGGEVCLEADVEVDIIEPTMEDMFSHDGKGNITCQVKINKPSVSEISWETHNGRTILHPSVVPPKGSKGLFRASLPITYDEWSQGTKFVCKVEHSEWIEPLKKTYGRIVDYIDQWNSATEAEDDNMGSTALTFILLFLITLLFTIGTTAIKPMFNSLCKFGDFTVGEYGVSPVSLVCNLKGFFPDDLSVEWKLDNQPLNIAEIQTKLQSVEGMEKTFSLSMDPSMELLLAPSEESGPQRLLCSAWGFNPQIKWSSESQQRSSSTYDISMGADGRVAVTSQLLIPHTEWSTGKVFTCEVTDKSLKRNVKKEISLCSVTPASSQILGIYVQGPPLQELQNKGPVTITCLLVGLSLNDFSVTWKVGGNKYSLNVPKEPPVSHSNGTETLQSSLNVSAEDWHAYKQVSCEAKHRCSNQSYEDHISKSRDLYPPAVTIVESTASDQFTSDVLALICLVSGFFPSNIIVYWEQNGQRIPEARYTNTTVTHSKPSATLLQGSDEIVCLVSKFSPASINITWLLDGKELWDYNTSEPHRGPKGRFSIQSHLRLSQVIWLRGAILTCRVTHVNTTLSLDISKPDILEDCNFLDDIMHAEVNHDTDVQSWFMAFTFLVFFLISIIYGVLATLIKTK</sequence>
<dbReference type="PROSITE" id="PS00290">
    <property type="entry name" value="IG_MHC"/>
    <property type="match status" value="1"/>
</dbReference>
<evidence type="ECO:0000259" key="3">
    <source>
        <dbReference type="PROSITE" id="PS50835"/>
    </source>
</evidence>
<evidence type="ECO:0000256" key="1">
    <source>
        <dbReference type="ARBA" id="ARBA00023319"/>
    </source>
</evidence>
<keyword evidence="5" id="KW-1185">Reference proteome</keyword>
<protein>
    <recommendedName>
        <fullName evidence="3">Ig-like domain-containing protein</fullName>
    </recommendedName>
</protein>
<dbReference type="SMART" id="SM00407">
    <property type="entry name" value="IGc1"/>
    <property type="match status" value="7"/>
</dbReference>
<dbReference type="InterPro" id="IPR050380">
    <property type="entry name" value="Immune_Resp_Modulators"/>
</dbReference>
<keyword evidence="2" id="KW-0812">Transmembrane</keyword>
<dbReference type="InterPro" id="IPR003006">
    <property type="entry name" value="Ig/MHC_CS"/>
</dbReference>
<keyword evidence="1" id="KW-0393">Immunoglobulin domain</keyword>
<feature type="transmembrane region" description="Helical" evidence="2">
    <location>
        <begin position="803"/>
        <end position="826"/>
    </location>
</feature>
<dbReference type="InterPro" id="IPR003597">
    <property type="entry name" value="Ig_C1-set"/>
</dbReference>
<dbReference type="Proteomes" id="UP000327493">
    <property type="component" value="Chromosome 15"/>
</dbReference>
<dbReference type="Pfam" id="PF07654">
    <property type="entry name" value="C1-set"/>
    <property type="match status" value="7"/>
</dbReference>
<dbReference type="CDD" id="cd21819">
    <property type="entry name" value="IgC1_CH1_IgM"/>
    <property type="match status" value="1"/>
</dbReference>
<dbReference type="Gene3D" id="2.60.40.10">
    <property type="entry name" value="Immunoglobulins"/>
    <property type="match status" value="8"/>
</dbReference>
<dbReference type="InterPro" id="IPR007110">
    <property type="entry name" value="Ig-like_dom"/>
</dbReference>
<evidence type="ECO:0000313" key="5">
    <source>
        <dbReference type="Proteomes" id="UP000327493"/>
    </source>
</evidence>
<feature type="domain" description="Ig-like" evidence="3">
    <location>
        <begin position="521"/>
        <end position="624"/>
    </location>
</feature>
<feature type="domain" description="Ig-like" evidence="3">
    <location>
        <begin position="632"/>
        <end position="673"/>
    </location>
</feature>
<name>A0A5J5CRW2_9PERO</name>
<evidence type="ECO:0000256" key="2">
    <source>
        <dbReference type="SAM" id="Phobius"/>
    </source>
</evidence>
<accession>A0A5J5CRW2</accession>
<keyword evidence="2" id="KW-0472">Membrane</keyword>
<organism evidence="4 5">
    <name type="scientific">Etheostoma spectabile</name>
    <name type="common">orangethroat darter</name>
    <dbReference type="NCBI Taxonomy" id="54343"/>
    <lineage>
        <taxon>Eukaryota</taxon>
        <taxon>Metazoa</taxon>
        <taxon>Chordata</taxon>
        <taxon>Craniata</taxon>
        <taxon>Vertebrata</taxon>
        <taxon>Euteleostomi</taxon>
        <taxon>Actinopterygii</taxon>
        <taxon>Neopterygii</taxon>
        <taxon>Teleostei</taxon>
        <taxon>Neoteleostei</taxon>
        <taxon>Acanthomorphata</taxon>
        <taxon>Eupercaria</taxon>
        <taxon>Perciformes</taxon>
        <taxon>Percoidei</taxon>
        <taxon>Percidae</taxon>
        <taxon>Etheostomatinae</taxon>
        <taxon>Etheostoma</taxon>
    </lineage>
</organism>
<dbReference type="AlphaFoldDB" id="A0A5J5CRW2"/>
<dbReference type="SUPFAM" id="SSF48726">
    <property type="entry name" value="Immunoglobulin"/>
    <property type="match status" value="8"/>
</dbReference>
<feature type="domain" description="Ig-like" evidence="3">
    <location>
        <begin position="97"/>
        <end position="195"/>
    </location>
</feature>
<dbReference type="EMBL" id="VOFY01000015">
    <property type="protein sequence ID" value="KAA8584982.1"/>
    <property type="molecule type" value="Genomic_DNA"/>
</dbReference>